<dbReference type="Proteomes" id="UP001150924">
    <property type="component" value="Unassembled WGS sequence"/>
</dbReference>
<proteinExistence type="predicted"/>
<gene>
    <name evidence="1" type="ORF">OV079_01025</name>
</gene>
<reference evidence="1" key="1">
    <citation type="submission" date="2022-11" db="EMBL/GenBank/DDBJ databases">
        <title>Minimal conservation of predation-associated metabolite biosynthetic gene clusters underscores biosynthetic potential of Myxococcota including descriptions for ten novel species: Archangium lansinium sp. nov., Myxococcus landrumus sp. nov., Nannocystis bai.</title>
        <authorList>
            <person name="Ahearne A."/>
            <person name="Stevens C."/>
            <person name="Phillips K."/>
        </authorList>
    </citation>
    <scope>NUCLEOTIDE SEQUENCE</scope>
    <source>
        <strain evidence="1">Na p29</strain>
    </source>
</reference>
<sequence length="155" mass="17522">MAINRARNATRLHLEAMTAWAILSGDSEISLESKEAIIELAIGEYARSRQYRDAHQWARNMIIPIIPHMNAQLIRSLIKTMGTSDQIKPSWNARDVVVACSQTEMIPAEDFSILVQEHGLTSLWHPTETLALDFPTGEKFEPLVSEIDLDKLKKI</sequence>
<evidence type="ECO:0000313" key="2">
    <source>
        <dbReference type="Proteomes" id="UP001150924"/>
    </source>
</evidence>
<dbReference type="AlphaFoldDB" id="A0A9X3EJ60"/>
<comment type="caution">
    <text evidence="1">The sequence shown here is derived from an EMBL/GenBank/DDBJ whole genome shotgun (WGS) entry which is preliminary data.</text>
</comment>
<dbReference type="EMBL" id="JAPNKE010000002">
    <property type="protein sequence ID" value="MCY1004170.1"/>
    <property type="molecule type" value="Genomic_DNA"/>
</dbReference>
<keyword evidence="2" id="KW-1185">Reference proteome</keyword>
<organism evidence="1 2">
    <name type="scientific">Nannocystis pusilla</name>
    <dbReference type="NCBI Taxonomy" id="889268"/>
    <lineage>
        <taxon>Bacteria</taxon>
        <taxon>Pseudomonadati</taxon>
        <taxon>Myxococcota</taxon>
        <taxon>Polyangia</taxon>
        <taxon>Nannocystales</taxon>
        <taxon>Nannocystaceae</taxon>
        <taxon>Nannocystis</taxon>
    </lineage>
</organism>
<accession>A0A9X3EJ60</accession>
<evidence type="ECO:0000313" key="1">
    <source>
        <dbReference type="EMBL" id="MCY1004170.1"/>
    </source>
</evidence>
<dbReference type="RefSeq" id="WP_267765704.1">
    <property type="nucleotide sequence ID" value="NZ_JAPNKE010000002.1"/>
</dbReference>
<name>A0A9X3EJ60_9BACT</name>
<protein>
    <submittedName>
        <fullName evidence="1">Uncharacterized protein</fullName>
    </submittedName>
</protein>